<dbReference type="AlphaFoldDB" id="A0A4Q1QJV4"/>
<sequence length="124" mass="14149">MGDEEFLPIARDPAMARVLRKQLEALADGKGGDVLGEMAKEVLSGRIGLREAVRVGAYEEELVRNVEKFQHSWDEMSEEERSNAEKEGAKFLQEQRDEIEQERRARMRSAHDRGRHAGSSFSVY</sequence>
<protein>
    <submittedName>
        <fullName evidence="2">Uncharacterized protein</fullName>
    </submittedName>
</protein>
<gene>
    <name evidence="2" type="ORF">EST54_33410</name>
</gene>
<name>A0A4Q1QJV4_9ACTN</name>
<evidence type="ECO:0000313" key="2">
    <source>
        <dbReference type="EMBL" id="RXS56817.1"/>
    </source>
</evidence>
<dbReference type="GeneID" id="95782774"/>
<organism evidence="2 3">
    <name type="scientific">Streptomyces sioyaensis</name>
    <dbReference type="NCBI Taxonomy" id="67364"/>
    <lineage>
        <taxon>Bacteria</taxon>
        <taxon>Bacillati</taxon>
        <taxon>Actinomycetota</taxon>
        <taxon>Actinomycetes</taxon>
        <taxon>Kitasatosporales</taxon>
        <taxon>Streptomycetaceae</taxon>
        <taxon>Streptomyces</taxon>
    </lineage>
</organism>
<evidence type="ECO:0000256" key="1">
    <source>
        <dbReference type="SAM" id="MobiDB-lite"/>
    </source>
</evidence>
<dbReference type="Proteomes" id="UP000289482">
    <property type="component" value="Unassembled WGS sequence"/>
</dbReference>
<proteinExistence type="predicted"/>
<reference evidence="2 3" key="1">
    <citation type="submission" date="2019-01" db="EMBL/GenBank/DDBJ databases">
        <title>Draft genome sequences of the type strain Streptomyces sioyaensis DSM 40032 and its novel strain, TM32, a thermotolerant antibiotics-producing actinobacterium.</title>
        <authorList>
            <person name="Nakaew N."/>
            <person name="Lumyong S."/>
            <person name="Sloan W.T."/>
            <person name="Sungthong R."/>
        </authorList>
    </citation>
    <scope>NUCLEOTIDE SEQUENCE [LARGE SCALE GENOMIC DNA]</scope>
    <source>
        <strain evidence="2 3">DSM 40032</strain>
    </source>
</reference>
<accession>A0A4Q1QJV4</accession>
<comment type="caution">
    <text evidence="2">The sequence shown here is derived from an EMBL/GenBank/DDBJ whole genome shotgun (WGS) entry which is preliminary data.</text>
</comment>
<keyword evidence="3" id="KW-1185">Reference proteome</keyword>
<dbReference type="RefSeq" id="WP_129251420.1">
    <property type="nucleotide sequence ID" value="NZ_JABZEL010000008.1"/>
</dbReference>
<feature type="region of interest" description="Disordered" evidence="1">
    <location>
        <begin position="71"/>
        <end position="124"/>
    </location>
</feature>
<evidence type="ECO:0000313" key="3">
    <source>
        <dbReference type="Proteomes" id="UP000289482"/>
    </source>
</evidence>
<feature type="compositionally biased region" description="Basic and acidic residues" evidence="1">
    <location>
        <begin position="71"/>
        <end position="112"/>
    </location>
</feature>
<dbReference type="EMBL" id="SDIF01000239">
    <property type="protein sequence ID" value="RXS56817.1"/>
    <property type="molecule type" value="Genomic_DNA"/>
</dbReference>